<dbReference type="GO" id="GO:0043709">
    <property type="term" value="P:cell adhesion involved in single-species biofilm formation"/>
    <property type="evidence" value="ECO:0007669"/>
    <property type="project" value="TreeGrafter"/>
</dbReference>
<dbReference type="GO" id="GO:0009289">
    <property type="term" value="C:pilus"/>
    <property type="evidence" value="ECO:0007669"/>
    <property type="project" value="UniProtKB-SubCell"/>
</dbReference>
<dbReference type="OrthoDB" id="5951554at2"/>
<keyword evidence="3 5" id="KW-0732">Signal</keyword>
<evidence type="ECO:0000256" key="4">
    <source>
        <dbReference type="ARBA" id="ARBA00023263"/>
    </source>
</evidence>
<dbReference type="SUPFAM" id="SSF49401">
    <property type="entry name" value="Bacterial adhesins"/>
    <property type="match status" value="1"/>
</dbReference>
<evidence type="ECO:0000313" key="7">
    <source>
        <dbReference type="Proteomes" id="UP000035481"/>
    </source>
</evidence>
<evidence type="ECO:0008006" key="8">
    <source>
        <dbReference type="Google" id="ProtNLM"/>
    </source>
</evidence>
<proteinExistence type="inferred from homology"/>
<dbReference type="InterPro" id="IPR036937">
    <property type="entry name" value="Adhesion_dom_fimbrial_sf"/>
</dbReference>
<feature type="chain" id="PRO_5002576244" description="Fimbrial protein" evidence="5">
    <location>
        <begin position="24"/>
        <end position="194"/>
    </location>
</feature>
<evidence type="ECO:0000256" key="1">
    <source>
        <dbReference type="ARBA" id="ARBA00004561"/>
    </source>
</evidence>
<dbReference type="InterPro" id="IPR050263">
    <property type="entry name" value="Bact_Fimbrial_Adh_Pro"/>
</dbReference>
<protein>
    <recommendedName>
        <fullName evidence="8">Fimbrial protein</fullName>
    </recommendedName>
</protein>
<comment type="similarity">
    <text evidence="2">Belongs to the fimbrial protein family.</text>
</comment>
<organism evidence="6 7">
    <name type="scientific">Dyella japonica DSM 16301</name>
    <dbReference type="NCBI Taxonomy" id="1440762"/>
    <lineage>
        <taxon>Bacteria</taxon>
        <taxon>Pseudomonadati</taxon>
        <taxon>Pseudomonadota</taxon>
        <taxon>Gammaproteobacteria</taxon>
        <taxon>Lysobacterales</taxon>
        <taxon>Rhodanobacteraceae</taxon>
        <taxon>Dyella</taxon>
    </lineage>
</organism>
<dbReference type="RefSeq" id="WP_046973233.1">
    <property type="nucleotide sequence ID" value="NZ_JPLA01000060.1"/>
</dbReference>
<dbReference type="PANTHER" id="PTHR33420:SF3">
    <property type="entry name" value="FIMBRIAL SUBUNIT ELFA"/>
    <property type="match status" value="1"/>
</dbReference>
<evidence type="ECO:0000256" key="5">
    <source>
        <dbReference type="SAM" id="SignalP"/>
    </source>
</evidence>
<dbReference type="EMBL" id="JPLA01000060">
    <property type="protein sequence ID" value="KLD62062.1"/>
    <property type="molecule type" value="Genomic_DNA"/>
</dbReference>
<reference evidence="6 7" key="1">
    <citation type="journal article" date="2015" name="Antonie Van Leeuwenhoek">
        <title>A phylogenomic and molecular marker based taxonomic framework for the order Xanthomonadales: proposal to transfer the families Algiphilaceae and Solimonadaceae to the order Nevskiales ord. nov. and to create a new family within the order Xanthomonadales, the family Rhodanobacteraceae fam. nov., containing the genus Rhodanobacter and its closest relatives.</title>
        <authorList>
            <person name="Naushad S."/>
            <person name="Adeolu M."/>
            <person name="Wong S."/>
            <person name="Sohail M."/>
            <person name="Schellhorn H.E."/>
            <person name="Gupta R.S."/>
        </authorList>
    </citation>
    <scope>NUCLEOTIDE SEQUENCE [LARGE SCALE GENOMIC DNA]</scope>
    <source>
        <strain evidence="6 7">DSM 16301</strain>
    </source>
</reference>
<dbReference type="Gene3D" id="2.60.40.1090">
    <property type="entry name" value="Fimbrial-type adhesion domain"/>
    <property type="match status" value="1"/>
</dbReference>
<evidence type="ECO:0000313" key="6">
    <source>
        <dbReference type="EMBL" id="KLD62062.1"/>
    </source>
</evidence>
<dbReference type="PATRIC" id="fig|1440762.4.peg.3431"/>
<gene>
    <name evidence="6" type="ORF">Y882_17785</name>
</gene>
<evidence type="ECO:0000256" key="2">
    <source>
        <dbReference type="ARBA" id="ARBA00006671"/>
    </source>
</evidence>
<evidence type="ECO:0000256" key="3">
    <source>
        <dbReference type="ARBA" id="ARBA00022729"/>
    </source>
</evidence>
<dbReference type="Proteomes" id="UP000035481">
    <property type="component" value="Unassembled WGS sequence"/>
</dbReference>
<dbReference type="STRING" id="1440762.Y882_17785"/>
<dbReference type="InterPro" id="IPR008966">
    <property type="entry name" value="Adhesion_dom_sf"/>
</dbReference>
<comment type="caution">
    <text evidence="6">The sequence shown here is derived from an EMBL/GenBank/DDBJ whole genome shotgun (WGS) entry which is preliminary data.</text>
</comment>
<keyword evidence="4" id="KW-0281">Fimbrium</keyword>
<comment type="subcellular location">
    <subcellularLocation>
        <location evidence="1">Fimbrium</location>
    </subcellularLocation>
</comment>
<dbReference type="PANTHER" id="PTHR33420">
    <property type="entry name" value="FIMBRIAL SUBUNIT ELFA-RELATED"/>
    <property type="match status" value="1"/>
</dbReference>
<dbReference type="Pfam" id="PF16970">
    <property type="entry name" value="FimA"/>
    <property type="match status" value="1"/>
</dbReference>
<sequence>MKKTVFSAVLAAAFGLVAMQASASDGQINFTGMITATNCSVSGGTGTDGAAKNITVPLDTVSTDALSTAGATAGDHPFSLTFGGSGSTGCTDGTKVTLHFDSAAAPTGYASTMVDSATGNLKNTTATGAATNVEVGLTTAAGSQINMYTSNGSPQATIASGTATINYVARYVATGGASTAGNVASAVMYSVIYN</sequence>
<feature type="signal peptide" evidence="5">
    <location>
        <begin position="1"/>
        <end position="23"/>
    </location>
</feature>
<name>A0A0G9H2V5_9GAMM</name>
<accession>A0A0G9H2V5</accession>
<dbReference type="AlphaFoldDB" id="A0A0G9H2V5"/>
<dbReference type="InterPro" id="IPR039458">
    <property type="entry name" value="FimA-like"/>
</dbReference>